<evidence type="ECO:0000256" key="1">
    <source>
        <dbReference type="SAM" id="Phobius"/>
    </source>
</evidence>
<keyword evidence="4" id="KW-1185">Reference proteome</keyword>
<proteinExistence type="predicted"/>
<dbReference type="Proteomes" id="UP000255295">
    <property type="component" value="Unassembled WGS sequence"/>
</dbReference>
<evidence type="ECO:0000313" key="2">
    <source>
        <dbReference type="EMBL" id="POZ56600.1"/>
    </source>
</evidence>
<organism evidence="2 4">
    <name type="scientific">Lysinibacillus sphaericus</name>
    <name type="common">Bacillus sphaericus</name>
    <dbReference type="NCBI Taxonomy" id="1421"/>
    <lineage>
        <taxon>Bacteria</taxon>
        <taxon>Bacillati</taxon>
        <taxon>Bacillota</taxon>
        <taxon>Bacilli</taxon>
        <taxon>Bacillales</taxon>
        <taxon>Bacillaceae</taxon>
        <taxon>Lysinibacillus</taxon>
    </lineage>
</organism>
<dbReference type="EMBL" id="PGLV01000001">
    <property type="protein sequence ID" value="POZ56600.1"/>
    <property type="molecule type" value="Genomic_DNA"/>
</dbReference>
<comment type="caution">
    <text evidence="2">The sequence shown here is derived from an EMBL/GenBank/DDBJ whole genome shotgun (WGS) entry which is preliminary data.</text>
</comment>
<dbReference type="Proteomes" id="UP000237319">
    <property type="component" value="Unassembled WGS sequence"/>
</dbReference>
<feature type="transmembrane region" description="Helical" evidence="1">
    <location>
        <begin position="27"/>
        <end position="46"/>
    </location>
</feature>
<gene>
    <name evidence="2" type="ORF">LYSIN_01383</name>
    <name evidence="3" type="ORF">NCTC10338_02181</name>
</gene>
<accession>A0A2S5D0K5</accession>
<evidence type="ECO:0000313" key="5">
    <source>
        <dbReference type="Proteomes" id="UP000255295"/>
    </source>
</evidence>
<dbReference type="AlphaFoldDB" id="A0A2S5D0K5"/>
<evidence type="ECO:0000313" key="4">
    <source>
        <dbReference type="Proteomes" id="UP000237319"/>
    </source>
</evidence>
<sequence>MKLIIKILITLLGAVLIFTDLKENNTWLLIFCIAVALYMTFEGFFYKKKNPQ</sequence>
<reference evidence="3 5" key="2">
    <citation type="submission" date="2018-06" db="EMBL/GenBank/DDBJ databases">
        <authorList>
            <consortium name="Pathogen Informatics"/>
            <person name="Doyle S."/>
        </authorList>
    </citation>
    <scope>NUCLEOTIDE SEQUENCE [LARGE SCALE GENOMIC DNA]</scope>
    <source>
        <strain evidence="3 5">NCTC10338</strain>
    </source>
</reference>
<reference evidence="2 4" key="1">
    <citation type="submission" date="2017-11" db="EMBL/GenBank/DDBJ databases">
        <title>Genome sequence of Lysinibacillus sphaericus, a lignin-degrading bacteria isolated from municipal solid waste soil.</title>
        <authorList>
            <person name="Persinoti G.F."/>
            <person name="Paixao D.A."/>
            <person name="Bugg T.D."/>
            <person name="Squina F.M."/>
        </authorList>
    </citation>
    <scope>NUCLEOTIDE SEQUENCE [LARGE SCALE GENOMIC DNA]</scope>
    <source>
        <strain evidence="2 4">A1</strain>
    </source>
</reference>
<protein>
    <submittedName>
        <fullName evidence="2">Uncharacterized protein</fullName>
    </submittedName>
</protein>
<dbReference type="EMBL" id="UFSZ01000001">
    <property type="protein sequence ID" value="SUV17093.1"/>
    <property type="molecule type" value="Genomic_DNA"/>
</dbReference>
<keyword evidence="1" id="KW-1133">Transmembrane helix</keyword>
<keyword evidence="1" id="KW-0472">Membrane</keyword>
<evidence type="ECO:0000313" key="3">
    <source>
        <dbReference type="EMBL" id="SUV17093.1"/>
    </source>
</evidence>
<name>A0A2S5D0K5_LYSSH</name>
<keyword evidence="1" id="KW-0812">Transmembrane</keyword>